<dbReference type="GO" id="GO:0031419">
    <property type="term" value="F:cobalamin binding"/>
    <property type="evidence" value="ECO:0007669"/>
    <property type="project" value="UniProtKB-UniRule"/>
</dbReference>
<dbReference type="AlphaFoldDB" id="F6DN59"/>
<keyword evidence="3 8" id="KW-0170">Cobalt</keyword>
<dbReference type="UniPathway" id="UPA00560"/>
<dbReference type="Gene3D" id="3.40.50.11240">
    <property type="entry name" value="Ethanolamine ammonia-lyase light chain (EutC)"/>
    <property type="match status" value="1"/>
</dbReference>
<evidence type="ECO:0000256" key="6">
    <source>
        <dbReference type="ARBA" id="ARBA00067005"/>
    </source>
</evidence>
<dbReference type="GO" id="GO:0008851">
    <property type="term" value="F:ethanolamine ammonia-lyase activity"/>
    <property type="evidence" value="ECO:0007669"/>
    <property type="project" value="UniProtKB-UniRule"/>
</dbReference>
<feature type="binding site" evidence="8">
    <location>
        <position position="172"/>
    </location>
    <ligand>
        <name>adenosylcob(III)alamin</name>
        <dbReference type="ChEBI" id="CHEBI:18408"/>
    </ligand>
</feature>
<dbReference type="KEGG" id="dru:Desru_2407"/>
<evidence type="ECO:0000256" key="4">
    <source>
        <dbReference type="ARBA" id="ARBA00024446"/>
    </source>
</evidence>
<evidence type="ECO:0000256" key="1">
    <source>
        <dbReference type="ARBA" id="ARBA00022628"/>
    </source>
</evidence>
<dbReference type="InterPro" id="IPR042255">
    <property type="entry name" value="EutC_N"/>
</dbReference>
<dbReference type="HAMAP" id="MF_00601">
    <property type="entry name" value="EutC"/>
    <property type="match status" value="1"/>
</dbReference>
<organism evidence="9 10">
    <name type="scientific">Desulforamulus ruminis (strain ATCC 23193 / DSM 2154 / NCIMB 8452 / DL)</name>
    <name type="common">Desulfotomaculum ruminis</name>
    <dbReference type="NCBI Taxonomy" id="696281"/>
    <lineage>
        <taxon>Bacteria</taxon>
        <taxon>Bacillati</taxon>
        <taxon>Bacillota</taxon>
        <taxon>Clostridia</taxon>
        <taxon>Eubacteriales</taxon>
        <taxon>Peptococcaceae</taxon>
        <taxon>Desulforamulus</taxon>
    </lineage>
</organism>
<evidence type="ECO:0000313" key="9">
    <source>
        <dbReference type="EMBL" id="AEG60648.1"/>
    </source>
</evidence>
<evidence type="ECO:0000256" key="7">
    <source>
        <dbReference type="ARBA" id="ARBA00069181"/>
    </source>
</evidence>
<dbReference type="Pfam" id="PF05985">
    <property type="entry name" value="EutC"/>
    <property type="match status" value="1"/>
</dbReference>
<dbReference type="PANTHER" id="PTHR39330">
    <property type="entry name" value="ETHANOLAMINE AMMONIA-LYASE LIGHT CHAIN"/>
    <property type="match status" value="1"/>
</dbReference>
<dbReference type="eggNOG" id="COG4302">
    <property type="taxonomic scope" value="Bacteria"/>
</dbReference>
<dbReference type="HOGENOM" id="CLU_068224_0_0_9"/>
<reference evidence="9 10" key="2">
    <citation type="journal article" date="2012" name="Stand. Genomic Sci.">
        <title>Complete genome sequence of the sulfate-reducing firmicute Desulfotomaculum ruminis type strain (DL(T)).</title>
        <authorList>
            <person name="Spring S."/>
            <person name="Visser M."/>
            <person name="Lu M."/>
            <person name="Copeland A."/>
            <person name="Lapidus A."/>
            <person name="Lucas S."/>
            <person name="Cheng J.F."/>
            <person name="Han C."/>
            <person name="Tapia R."/>
            <person name="Goodwin L.A."/>
            <person name="Pitluck S."/>
            <person name="Ivanova N."/>
            <person name="Land M."/>
            <person name="Hauser L."/>
            <person name="Larimer F."/>
            <person name="Rohde M."/>
            <person name="Goker M."/>
            <person name="Detter J.C."/>
            <person name="Kyrpides N.C."/>
            <person name="Woyke T."/>
            <person name="Schaap P.J."/>
            <person name="Plugge C.M."/>
            <person name="Muyzer G."/>
            <person name="Kuever J."/>
            <person name="Pereira I.A."/>
            <person name="Parshina S.N."/>
            <person name="Bernier-Latmani R."/>
            <person name="Stams A.J."/>
            <person name="Klenk H.P."/>
        </authorList>
    </citation>
    <scope>NUCLEOTIDE SEQUENCE [LARGE SCALE GENOMIC DNA]</scope>
    <source>
        <strain evidence="10">ATCC 23193 / DSM 2154 / NCIB 8452 / DL</strain>
    </source>
</reference>
<dbReference type="FunFam" id="3.40.50.11240:FF:000001">
    <property type="entry name" value="Ethanolamine ammonia-lyase light chain"/>
    <property type="match status" value="1"/>
</dbReference>
<accession>F6DN59</accession>
<reference evidence="10" key="1">
    <citation type="submission" date="2011-05" db="EMBL/GenBank/DDBJ databases">
        <title>Complete sequence of Desulfotomaculum ruminis DSM 2154.</title>
        <authorList>
            <person name="Lucas S."/>
            <person name="Copeland A."/>
            <person name="Lapidus A."/>
            <person name="Cheng J.-F."/>
            <person name="Goodwin L."/>
            <person name="Pitluck S."/>
            <person name="Lu M."/>
            <person name="Detter J.C."/>
            <person name="Han C."/>
            <person name="Tapia R."/>
            <person name="Land M."/>
            <person name="Hauser L."/>
            <person name="Kyrpides N."/>
            <person name="Ivanova N."/>
            <person name="Mikhailova N."/>
            <person name="Pagani I."/>
            <person name="Stams A.J.M."/>
            <person name="Plugge C.M."/>
            <person name="Muyzer G."/>
            <person name="Kuever J."/>
            <person name="Parshina S.N."/>
            <person name="Ivanova A.E."/>
            <person name="Nazina T.N."/>
            <person name="Brambilla E."/>
            <person name="Spring S."/>
            <person name="Klenk H.-P."/>
            <person name="Woyke T."/>
        </authorList>
    </citation>
    <scope>NUCLEOTIDE SEQUENCE [LARGE SCALE GENOMIC DNA]</scope>
    <source>
        <strain evidence="10">ATCC 23193 / DSM 2154 / NCIB 8452 / DL</strain>
    </source>
</reference>
<dbReference type="Proteomes" id="UP000009234">
    <property type="component" value="Chromosome"/>
</dbReference>
<evidence type="ECO:0000256" key="5">
    <source>
        <dbReference type="ARBA" id="ARBA00052081"/>
    </source>
</evidence>
<dbReference type="STRING" id="696281.Desru_2407"/>
<name>F6DN59_DESRL</name>
<comment type="cofactor">
    <cofactor evidence="8">
        <name>adenosylcob(III)alamin</name>
        <dbReference type="ChEBI" id="CHEBI:18408"/>
    </cofactor>
    <text evidence="8">Binds between the large and small subunits.</text>
</comment>
<protein>
    <recommendedName>
        <fullName evidence="7 8">Ethanolamine ammonia-lyase small subunit</fullName>
        <shortName evidence="8">EAL small subunit</shortName>
        <ecNumber evidence="6 8">4.3.1.7</ecNumber>
    </recommendedName>
</protein>
<feature type="binding site" evidence="8">
    <location>
        <position position="193"/>
    </location>
    <ligand>
        <name>adenosylcob(III)alamin</name>
        <dbReference type="ChEBI" id="CHEBI:18408"/>
    </ligand>
</feature>
<dbReference type="GO" id="GO:0006520">
    <property type="term" value="P:amino acid metabolic process"/>
    <property type="evidence" value="ECO:0007669"/>
    <property type="project" value="InterPro"/>
</dbReference>
<comment type="function">
    <text evidence="8">Catalyzes the deamination of various vicinal amino-alcohols to oxo compounds. Allows this organism to utilize ethanolamine as the sole source of nitrogen and carbon in the presence of external vitamin B12.</text>
</comment>
<dbReference type="NCBIfam" id="NF003971">
    <property type="entry name" value="PRK05465.1"/>
    <property type="match status" value="1"/>
</dbReference>
<evidence type="ECO:0000313" key="10">
    <source>
        <dbReference type="Proteomes" id="UP000009234"/>
    </source>
</evidence>
<dbReference type="EC" id="4.3.1.7" evidence="6 8"/>
<dbReference type="GO" id="GO:0009350">
    <property type="term" value="C:ethanolamine ammonia-lyase complex"/>
    <property type="evidence" value="ECO:0007669"/>
    <property type="project" value="UniProtKB-UniRule"/>
</dbReference>
<dbReference type="InterPro" id="IPR042251">
    <property type="entry name" value="EutC_C"/>
</dbReference>
<keyword evidence="1 8" id="KW-0846">Cobalamin</keyword>
<dbReference type="GO" id="GO:0031471">
    <property type="term" value="C:ethanolamine degradation polyhedral organelle"/>
    <property type="evidence" value="ECO:0007669"/>
    <property type="project" value="UniProtKB-UniRule"/>
</dbReference>
<dbReference type="RefSeq" id="WP_013842404.1">
    <property type="nucleotide sequence ID" value="NC_015589.1"/>
</dbReference>
<comment type="similarity">
    <text evidence="8">Belongs to the EutC family.</text>
</comment>
<dbReference type="GO" id="GO:0046336">
    <property type="term" value="P:ethanolamine catabolic process"/>
    <property type="evidence" value="ECO:0007669"/>
    <property type="project" value="UniProtKB-UniRule"/>
</dbReference>
<evidence type="ECO:0000256" key="2">
    <source>
        <dbReference type="ARBA" id="ARBA00023239"/>
    </source>
</evidence>
<keyword evidence="2 8" id="KW-0456">Lyase</keyword>
<dbReference type="OrthoDB" id="114248at2"/>
<comment type="subunit">
    <text evidence="8">The basic unit is a heterodimer which dimerizes to form tetramers. The heterotetramers trimerize; 6 large subunits form a core ring with 6 small subunits projecting outwards.</text>
</comment>
<dbReference type="PANTHER" id="PTHR39330:SF1">
    <property type="entry name" value="ETHANOLAMINE AMMONIA-LYASE SMALL SUBUNIT"/>
    <property type="match status" value="1"/>
</dbReference>
<proteinExistence type="inferred from homology"/>
<dbReference type="EMBL" id="CP002780">
    <property type="protein sequence ID" value="AEG60648.1"/>
    <property type="molecule type" value="Genomic_DNA"/>
</dbReference>
<sequence>MNEKEAQGMEDLAAVDLQKEILIPEPKDRAALEFFKQSTPARIGVWRSGPRPLTRTLLRFRADHATAQDSVFKEVSEEFLADFNLVRVQTKVKNKDQYLTRPDLGRVLSEEELEKIRQECLFQPQVQIIIADGLSSKAIEANLEDILPALKQGLAAYDLKVGTDIFVKYGRVAVMDVIGVALEAEVVVLLVGERPGLGTSASMSAYMIYKPDQDTLMADHTVVSNIHKGGTPPAEAGAHLATVLKKMYDAKASGVKLALQ</sequence>
<dbReference type="Gene3D" id="1.10.30.40">
    <property type="entry name" value="Ethanolamine ammonia-lyase light chain (EutC), N-terminal domain"/>
    <property type="match status" value="1"/>
</dbReference>
<comment type="subcellular location">
    <subcellularLocation>
        <location evidence="8">Bacterial microcompartment</location>
    </subcellularLocation>
</comment>
<keyword evidence="4 8" id="KW-1283">Bacterial microcompartment</keyword>
<comment type="catalytic activity">
    <reaction evidence="5 8">
        <text>ethanolamine = acetaldehyde + NH4(+)</text>
        <dbReference type="Rhea" id="RHEA:15313"/>
        <dbReference type="ChEBI" id="CHEBI:15343"/>
        <dbReference type="ChEBI" id="CHEBI:28938"/>
        <dbReference type="ChEBI" id="CHEBI:57603"/>
        <dbReference type="EC" id="4.3.1.7"/>
    </reaction>
</comment>
<dbReference type="PIRSF" id="PIRSF018982">
    <property type="entry name" value="EutC"/>
    <property type="match status" value="1"/>
</dbReference>
<keyword evidence="10" id="KW-1185">Reference proteome</keyword>
<evidence type="ECO:0000256" key="3">
    <source>
        <dbReference type="ARBA" id="ARBA00023285"/>
    </source>
</evidence>
<dbReference type="InterPro" id="IPR009246">
    <property type="entry name" value="EutC"/>
</dbReference>
<comment type="pathway">
    <text evidence="8">Amine and polyamine degradation; ethanolamine degradation.</text>
</comment>
<gene>
    <name evidence="8" type="primary">eutC</name>
    <name evidence="9" type="ordered locus">Desru_2407</name>
</gene>
<evidence type="ECO:0000256" key="8">
    <source>
        <dbReference type="HAMAP-Rule" id="MF_00601"/>
    </source>
</evidence>